<gene>
    <name evidence="3" type="ORF">A3C28_05390</name>
</gene>
<keyword evidence="2" id="KW-0808">Transferase</keyword>
<evidence type="ECO:0000313" key="4">
    <source>
        <dbReference type="Proteomes" id="UP000178597"/>
    </source>
</evidence>
<dbReference type="PANTHER" id="PTHR34136">
    <property type="match status" value="1"/>
</dbReference>
<dbReference type="AlphaFoldDB" id="A0A1F7H693"/>
<dbReference type="NCBIfam" id="TIGR00696">
    <property type="entry name" value="wecG_tagA_cpsF"/>
    <property type="match status" value="1"/>
</dbReference>
<dbReference type="Pfam" id="PF03808">
    <property type="entry name" value="Glyco_tran_WecG"/>
    <property type="match status" value="1"/>
</dbReference>
<name>A0A1F7H693_9BACT</name>
<dbReference type="EMBL" id="MFZP01000037">
    <property type="protein sequence ID" value="OGK26799.1"/>
    <property type="molecule type" value="Genomic_DNA"/>
</dbReference>
<accession>A0A1F7H693</accession>
<dbReference type="Proteomes" id="UP000178597">
    <property type="component" value="Unassembled WGS sequence"/>
</dbReference>
<dbReference type="PANTHER" id="PTHR34136:SF1">
    <property type="entry name" value="UDP-N-ACETYL-D-MANNOSAMINURONIC ACID TRANSFERASE"/>
    <property type="match status" value="1"/>
</dbReference>
<organism evidence="3 4">
    <name type="scientific">Candidatus Roizmanbacteria bacterium RIFCSPHIGHO2_02_FULL_39_9</name>
    <dbReference type="NCBI Taxonomy" id="1802040"/>
    <lineage>
        <taxon>Bacteria</taxon>
        <taxon>Candidatus Roizmaniibacteriota</taxon>
    </lineage>
</organism>
<sequence length="252" mass="28581">MRQTKLLEIGIPVESKKIVLEKIKKYIESPGGWMHIVSINTENIVIAQENKKFHKVLQDGPIKILDGAGIVLSARILGIEAGERVTGVDLMEEVVRIASLLRLRVLLIGGGPNLALRLAQCYSRAYPEAKFKGIEGIQNIKKPLIQEESDIFSIVTDYKPHIIFVAFGSPDQELWLDRHSSKFDGIVCMGVGGAFDYISGEIPRAPAFLRKMGLEWFFRLLLQPWRWRRQLRLLKFIQLIVQQKFSSLFASP</sequence>
<dbReference type="InterPro" id="IPR004629">
    <property type="entry name" value="WecG_TagA_CpsF"/>
</dbReference>
<evidence type="ECO:0000313" key="3">
    <source>
        <dbReference type="EMBL" id="OGK26799.1"/>
    </source>
</evidence>
<evidence type="ECO:0008006" key="5">
    <source>
        <dbReference type="Google" id="ProtNLM"/>
    </source>
</evidence>
<evidence type="ECO:0000256" key="1">
    <source>
        <dbReference type="ARBA" id="ARBA00022676"/>
    </source>
</evidence>
<keyword evidence="1" id="KW-0328">Glycosyltransferase</keyword>
<dbReference type="GO" id="GO:0016758">
    <property type="term" value="F:hexosyltransferase activity"/>
    <property type="evidence" value="ECO:0007669"/>
    <property type="project" value="TreeGrafter"/>
</dbReference>
<reference evidence="3 4" key="1">
    <citation type="journal article" date="2016" name="Nat. Commun.">
        <title>Thousands of microbial genomes shed light on interconnected biogeochemical processes in an aquifer system.</title>
        <authorList>
            <person name="Anantharaman K."/>
            <person name="Brown C.T."/>
            <person name="Hug L.A."/>
            <person name="Sharon I."/>
            <person name="Castelle C.J."/>
            <person name="Probst A.J."/>
            <person name="Thomas B.C."/>
            <person name="Singh A."/>
            <person name="Wilkins M.J."/>
            <person name="Karaoz U."/>
            <person name="Brodie E.L."/>
            <person name="Williams K.H."/>
            <person name="Hubbard S.S."/>
            <person name="Banfield J.F."/>
        </authorList>
    </citation>
    <scope>NUCLEOTIDE SEQUENCE [LARGE SCALE GENOMIC DNA]</scope>
</reference>
<proteinExistence type="predicted"/>
<dbReference type="STRING" id="1802040.A3C28_05390"/>
<dbReference type="CDD" id="cd06533">
    <property type="entry name" value="Glyco_transf_WecG_TagA"/>
    <property type="match status" value="1"/>
</dbReference>
<evidence type="ECO:0000256" key="2">
    <source>
        <dbReference type="ARBA" id="ARBA00022679"/>
    </source>
</evidence>
<protein>
    <recommendedName>
        <fullName evidence="5">Glycosyltransferase</fullName>
    </recommendedName>
</protein>
<comment type="caution">
    <text evidence="3">The sequence shown here is derived from an EMBL/GenBank/DDBJ whole genome shotgun (WGS) entry which is preliminary data.</text>
</comment>